<accession>A0A0R3MY92</accession>
<gene>
    <name evidence="2" type="ORF">CQ13_24820</name>
</gene>
<name>A0A0R3MY92_9BRAD</name>
<dbReference type="EMBL" id="LLYA01000153">
    <property type="protein sequence ID" value="KRR24636.1"/>
    <property type="molecule type" value="Genomic_DNA"/>
</dbReference>
<reference evidence="2 3" key="1">
    <citation type="submission" date="2014-03" db="EMBL/GenBank/DDBJ databases">
        <title>Bradyrhizobium valentinum sp. nov., isolated from effective nodules of Lupinus mariae-josephae, a lupine endemic of basic-lime soils in Eastern Spain.</title>
        <authorList>
            <person name="Duran D."/>
            <person name="Rey L."/>
            <person name="Navarro A."/>
            <person name="Busquets A."/>
            <person name="Imperial J."/>
            <person name="Ruiz-Argueso T."/>
        </authorList>
    </citation>
    <scope>NUCLEOTIDE SEQUENCE [LARGE SCALE GENOMIC DNA]</scope>
    <source>
        <strain evidence="2 3">Ro19</strain>
    </source>
</reference>
<dbReference type="OrthoDB" id="7375646at2"/>
<dbReference type="Proteomes" id="UP000052023">
    <property type="component" value="Unassembled WGS sequence"/>
</dbReference>
<comment type="caution">
    <text evidence="2">The sequence shown here is derived from an EMBL/GenBank/DDBJ whole genome shotgun (WGS) entry which is preliminary data.</text>
</comment>
<dbReference type="AlphaFoldDB" id="A0A0R3MY92"/>
<evidence type="ECO:0000313" key="2">
    <source>
        <dbReference type="EMBL" id="KRR24636.1"/>
    </source>
</evidence>
<keyword evidence="3" id="KW-1185">Reference proteome</keyword>
<sequence length="149" mass="16307">MCDYSLHCVESRAATSGELLITSEFPNTVTRGFAAVGEPGIAVCLSPGTELVFSEDAVSDHPFAELFPSMRFGSIGARLARFRQINQELSDRHHDALEFANGRVVPLTRLRPGQTATVLQLPAQYKPDKKPLEAEAQKSLVTPPEERTV</sequence>
<evidence type="ECO:0000256" key="1">
    <source>
        <dbReference type="SAM" id="MobiDB-lite"/>
    </source>
</evidence>
<organism evidence="2 3">
    <name type="scientific">Bradyrhizobium retamae</name>
    <dbReference type="NCBI Taxonomy" id="1300035"/>
    <lineage>
        <taxon>Bacteria</taxon>
        <taxon>Pseudomonadati</taxon>
        <taxon>Pseudomonadota</taxon>
        <taxon>Alphaproteobacteria</taxon>
        <taxon>Hyphomicrobiales</taxon>
        <taxon>Nitrobacteraceae</taxon>
        <taxon>Bradyrhizobium</taxon>
    </lineage>
</organism>
<protein>
    <submittedName>
        <fullName evidence="2">Uncharacterized protein</fullName>
    </submittedName>
</protein>
<dbReference type="RefSeq" id="WP_057844127.1">
    <property type="nucleotide sequence ID" value="NZ_LLYA01000153.1"/>
</dbReference>
<proteinExistence type="predicted"/>
<evidence type="ECO:0000313" key="3">
    <source>
        <dbReference type="Proteomes" id="UP000052023"/>
    </source>
</evidence>
<feature type="region of interest" description="Disordered" evidence="1">
    <location>
        <begin position="129"/>
        <end position="149"/>
    </location>
</feature>